<dbReference type="Pfam" id="PF03881">
    <property type="entry name" value="Fructosamin_kin"/>
    <property type="match status" value="1"/>
</dbReference>
<dbReference type="InterPro" id="IPR016477">
    <property type="entry name" value="Fructo-/Ketosamine-3-kinase"/>
</dbReference>
<proteinExistence type="inferred from homology"/>
<dbReference type="PANTHER" id="PTHR12149:SF8">
    <property type="entry name" value="PROTEIN-RIBULOSAMINE 3-KINASE"/>
    <property type="match status" value="1"/>
</dbReference>
<dbReference type="Gene3D" id="3.30.200.20">
    <property type="entry name" value="Phosphorylase Kinase, domain 1"/>
    <property type="match status" value="1"/>
</dbReference>
<dbReference type="RefSeq" id="WP_020935554.1">
    <property type="nucleotide sequence ID" value="NC_021915.1"/>
</dbReference>
<evidence type="ECO:0000313" key="3">
    <source>
        <dbReference type="Proteomes" id="UP000015388"/>
    </source>
</evidence>
<dbReference type="OrthoDB" id="5291879at2"/>
<organism evidence="2 3">
    <name type="scientific">Corynebacterium maris DSM 45190</name>
    <dbReference type="NCBI Taxonomy" id="1224163"/>
    <lineage>
        <taxon>Bacteria</taxon>
        <taxon>Bacillati</taxon>
        <taxon>Actinomycetota</taxon>
        <taxon>Actinomycetes</taxon>
        <taxon>Mycobacteriales</taxon>
        <taxon>Corynebacteriaceae</taxon>
        <taxon>Corynebacterium</taxon>
    </lineage>
</organism>
<dbReference type="Gene3D" id="1.20.1270.240">
    <property type="match status" value="1"/>
</dbReference>
<dbReference type="InterPro" id="IPR011009">
    <property type="entry name" value="Kinase-like_dom_sf"/>
</dbReference>
<name>S5SX05_9CORY</name>
<comment type="similarity">
    <text evidence="1">Belongs to the fructosamine kinase family.</text>
</comment>
<reference evidence="2 3" key="1">
    <citation type="submission" date="2012-11" db="EMBL/GenBank/DDBJ databases">
        <title>The complete genome sequence of Corynebacterium maris Coryn-1 (=DSM 45190).</title>
        <authorList>
            <person name="Schaffert L."/>
            <person name="Albersmeier A."/>
            <person name="Kalinowski J."/>
            <person name="Ruckert C."/>
        </authorList>
    </citation>
    <scope>NUCLEOTIDE SEQUENCE [LARGE SCALE GENOMIC DNA]</scope>
    <source>
        <strain evidence="3">Coryn-1</strain>
    </source>
</reference>
<dbReference type="HOGENOM" id="CLU_036517_0_2_11"/>
<protein>
    <recommendedName>
        <fullName evidence="4">Fructosamine kinase</fullName>
    </recommendedName>
</protein>
<evidence type="ECO:0008006" key="4">
    <source>
        <dbReference type="Google" id="ProtNLM"/>
    </source>
</evidence>
<keyword evidence="1" id="KW-0418">Kinase</keyword>
<dbReference type="Proteomes" id="UP000015388">
    <property type="component" value="Chromosome"/>
</dbReference>
<dbReference type="Gene3D" id="1.10.510.10">
    <property type="entry name" value="Transferase(Phosphotransferase) domain 1"/>
    <property type="match status" value="1"/>
</dbReference>
<dbReference type="AlphaFoldDB" id="S5SX05"/>
<keyword evidence="3" id="KW-1185">Reference proteome</keyword>
<dbReference type="GO" id="GO:0016301">
    <property type="term" value="F:kinase activity"/>
    <property type="evidence" value="ECO:0007669"/>
    <property type="project" value="UniProtKB-UniRule"/>
</dbReference>
<accession>S5SX05</accession>
<evidence type="ECO:0000256" key="1">
    <source>
        <dbReference type="PIRNR" id="PIRNR006221"/>
    </source>
</evidence>
<keyword evidence="1" id="KW-0808">Transferase</keyword>
<dbReference type="eggNOG" id="COG3001">
    <property type="taxonomic scope" value="Bacteria"/>
</dbReference>
<dbReference type="PIRSF" id="PIRSF006221">
    <property type="entry name" value="Ketosamine-3-kinase"/>
    <property type="match status" value="1"/>
</dbReference>
<gene>
    <name evidence="2" type="ORF">B841_10750</name>
</gene>
<dbReference type="SUPFAM" id="SSF56112">
    <property type="entry name" value="Protein kinase-like (PK-like)"/>
    <property type="match status" value="1"/>
</dbReference>
<dbReference type="PATRIC" id="fig|1224163.3.peg.2167"/>
<dbReference type="EMBL" id="CP003924">
    <property type="protein sequence ID" value="AGS35622.1"/>
    <property type="molecule type" value="Genomic_DNA"/>
</dbReference>
<dbReference type="PANTHER" id="PTHR12149">
    <property type="entry name" value="FRUCTOSAMINE 3 KINASE-RELATED PROTEIN"/>
    <property type="match status" value="1"/>
</dbReference>
<dbReference type="STRING" id="1224163.B841_10750"/>
<sequence>MSEADFFTKRPDEPRAAEAEAAGLRWLREASTAVVDVHDADERSLTITRITPVRPTPAAARRAGVELARIHDAGAEAFGSPPPGWDGPNYIGRQRQDCIPTDDWGQFYAEQRVRPFAQKAVRVGHLDEAGLTVVERALDAVTAAGITDSVARLHGDLWAGNLLFGADGPTFIDPAAHGGHRETDLAMLALFGAPHLEEVRAGYESEHPLPTGWLDLTAMHQLHPLAVHAASHGPSYGQALIDAARRTLTML</sequence>
<evidence type="ECO:0000313" key="2">
    <source>
        <dbReference type="EMBL" id="AGS35622.1"/>
    </source>
</evidence>
<dbReference type="KEGG" id="cmd:B841_10750"/>